<comment type="caution">
    <text evidence="1">The sequence shown here is derived from an EMBL/GenBank/DDBJ whole genome shotgun (WGS) entry which is preliminary data.</text>
</comment>
<sequence length="123" mass="13998">MEEPTSTDVPAEHEHPDFTREYEIITQVMTALKAGRREMELKLCQGCEGLGRCPIPYADAYNLAFTESGMPCTTVCTLTEGKRLLQLSYEGEVFMQVDPLKGEALQYCHDDTCNQVLYHQIFR</sequence>
<accession>A0A932CP48</accession>
<dbReference type="AlphaFoldDB" id="A0A932CP48"/>
<evidence type="ECO:0000313" key="1">
    <source>
        <dbReference type="EMBL" id="MBI2876739.1"/>
    </source>
</evidence>
<dbReference type="EMBL" id="JACPRF010000230">
    <property type="protein sequence ID" value="MBI2876739.1"/>
    <property type="molecule type" value="Genomic_DNA"/>
</dbReference>
<dbReference type="Proteomes" id="UP000769766">
    <property type="component" value="Unassembled WGS sequence"/>
</dbReference>
<gene>
    <name evidence="1" type="ORF">HYY20_07650</name>
</gene>
<proteinExistence type="predicted"/>
<reference evidence="1" key="1">
    <citation type="submission" date="2020-07" db="EMBL/GenBank/DDBJ databases">
        <title>Huge and variable diversity of episymbiotic CPR bacteria and DPANN archaea in groundwater ecosystems.</title>
        <authorList>
            <person name="He C.Y."/>
            <person name="Keren R."/>
            <person name="Whittaker M."/>
            <person name="Farag I.F."/>
            <person name="Doudna J."/>
            <person name="Cate J.H.D."/>
            <person name="Banfield J.F."/>
        </authorList>
    </citation>
    <scope>NUCLEOTIDE SEQUENCE</scope>
    <source>
        <strain evidence="1">NC_groundwater_672_Ag_B-0.1um_62_36</strain>
    </source>
</reference>
<protein>
    <submittedName>
        <fullName evidence="1">Uncharacterized protein</fullName>
    </submittedName>
</protein>
<name>A0A932CP48_UNCTE</name>
<evidence type="ECO:0000313" key="2">
    <source>
        <dbReference type="Proteomes" id="UP000769766"/>
    </source>
</evidence>
<organism evidence="1 2">
    <name type="scientific">Tectimicrobiota bacterium</name>
    <dbReference type="NCBI Taxonomy" id="2528274"/>
    <lineage>
        <taxon>Bacteria</taxon>
        <taxon>Pseudomonadati</taxon>
        <taxon>Nitrospinota/Tectimicrobiota group</taxon>
        <taxon>Candidatus Tectimicrobiota</taxon>
    </lineage>
</organism>